<dbReference type="EMBL" id="CP003058">
    <property type="protein sequence ID" value="AEQ22106.1"/>
    <property type="molecule type" value="Genomic_DNA"/>
</dbReference>
<evidence type="ECO:0000256" key="5">
    <source>
        <dbReference type="ARBA" id="ARBA00022692"/>
    </source>
</evidence>
<keyword evidence="11" id="KW-1185">Reference proteome</keyword>
<dbReference type="STRING" id="568816.Acin_0877"/>
<evidence type="ECO:0000256" key="3">
    <source>
        <dbReference type="ARBA" id="ARBA00022031"/>
    </source>
</evidence>
<dbReference type="InterPro" id="IPR001991">
    <property type="entry name" value="Na-dicarboxylate_symporter"/>
</dbReference>
<dbReference type="GO" id="GO:0005886">
    <property type="term" value="C:plasma membrane"/>
    <property type="evidence" value="ECO:0007669"/>
    <property type="project" value="TreeGrafter"/>
</dbReference>
<dbReference type="InParanoid" id="G4Q5K3"/>
<dbReference type="PRINTS" id="PR00173">
    <property type="entry name" value="EDTRNSPORT"/>
</dbReference>
<evidence type="ECO:0000256" key="9">
    <source>
        <dbReference type="SAM" id="Phobius"/>
    </source>
</evidence>
<dbReference type="KEGG" id="ain:Acin_0877"/>
<feature type="transmembrane region" description="Helical" evidence="9">
    <location>
        <begin position="359"/>
        <end position="380"/>
    </location>
</feature>
<keyword evidence="4" id="KW-0813">Transport</keyword>
<dbReference type="SUPFAM" id="SSF118215">
    <property type="entry name" value="Proton glutamate symport protein"/>
    <property type="match status" value="1"/>
</dbReference>
<dbReference type="Gene3D" id="1.10.3860.10">
    <property type="entry name" value="Sodium:dicarboxylate symporter"/>
    <property type="match status" value="1"/>
</dbReference>
<evidence type="ECO:0000256" key="8">
    <source>
        <dbReference type="ARBA" id="ARBA00031293"/>
    </source>
</evidence>
<dbReference type="HOGENOM" id="CLU_019375_7_1_9"/>
<keyword evidence="5 9" id="KW-0812">Transmembrane</keyword>
<feature type="transmembrane region" description="Helical" evidence="9">
    <location>
        <begin position="44"/>
        <end position="62"/>
    </location>
</feature>
<dbReference type="Proteomes" id="UP000007093">
    <property type="component" value="Chromosome"/>
</dbReference>
<feature type="transmembrane region" description="Helical" evidence="9">
    <location>
        <begin position="327"/>
        <end position="352"/>
    </location>
</feature>
<keyword evidence="7 9" id="KW-0472">Membrane</keyword>
<evidence type="ECO:0000256" key="2">
    <source>
        <dbReference type="ARBA" id="ARBA00006148"/>
    </source>
</evidence>
<gene>
    <name evidence="10" type="ordered locus">Acin_0877</name>
</gene>
<dbReference type="AlphaFoldDB" id="G4Q5K3"/>
<dbReference type="GO" id="GO:0015293">
    <property type="term" value="F:symporter activity"/>
    <property type="evidence" value="ECO:0007669"/>
    <property type="project" value="InterPro"/>
</dbReference>
<feature type="transmembrane region" description="Helical" evidence="9">
    <location>
        <begin position="258"/>
        <end position="277"/>
    </location>
</feature>
<keyword evidence="6 9" id="KW-1133">Transmembrane helix</keyword>
<proteinExistence type="inferred from homology"/>
<accession>G4Q5K3</accession>
<comment type="similarity">
    <text evidence="2">Belongs to the dicarboxylate/amino acid:cation symporter (DAACS) (TC 2.A.23) family.</text>
</comment>
<protein>
    <recommendedName>
        <fullName evidence="3">L-cystine uptake protein TcyP</fullName>
    </recommendedName>
    <alternativeName>
        <fullName evidence="8">Transporter of cystine TcyP</fullName>
    </alternativeName>
</protein>
<dbReference type="InterPro" id="IPR036458">
    <property type="entry name" value="Na:dicarbo_symporter_sf"/>
</dbReference>
<dbReference type="eggNOG" id="COG1301">
    <property type="taxonomic scope" value="Bacteria"/>
</dbReference>
<organism evidence="10 11">
    <name type="scientific">Acidaminococcus intestini (strain RyC-MR95)</name>
    <dbReference type="NCBI Taxonomy" id="568816"/>
    <lineage>
        <taxon>Bacteria</taxon>
        <taxon>Bacillati</taxon>
        <taxon>Bacillota</taxon>
        <taxon>Negativicutes</taxon>
        <taxon>Acidaminococcales</taxon>
        <taxon>Acidaminococcaceae</taxon>
        <taxon>Acidaminococcus</taxon>
    </lineage>
</organism>
<feature type="transmembrane region" description="Helical" evidence="9">
    <location>
        <begin position="68"/>
        <end position="93"/>
    </location>
</feature>
<dbReference type="PANTHER" id="PTHR42865:SF5">
    <property type="entry name" value="L-CYSTINE TRANSPORTER TCYP"/>
    <property type="match status" value="1"/>
</dbReference>
<dbReference type="PATRIC" id="fig|568816.4.peg.847"/>
<feature type="transmembrane region" description="Helical" evidence="9">
    <location>
        <begin position="172"/>
        <end position="197"/>
    </location>
</feature>
<dbReference type="GO" id="GO:0015184">
    <property type="term" value="F:L-cystine transmembrane transporter activity"/>
    <property type="evidence" value="ECO:0007669"/>
    <property type="project" value="TreeGrafter"/>
</dbReference>
<sequence length="448" mass="48560">MGGSFPFFKKERKSIMTQENQTHVKDTAKNVMARNNPLAQGRQLALWIGALIFGAVLGWMNVPFLNQLFNFIATVFTRLFQFIAVPTIALAVITTLSMMGSKEETKRIFKHTITYTLLTTICAAGIGLLLYLWIQPGNLPTEAIGAGVTNVPQNIGKMSYYDHMLSVIPNNILTPFLTGNVLSILLIATAVGLAFAFMPETENTKTLLRGINGAQEVLFALIRALLKVLPIGILAFAAQLSSQLEAGVIVGALGRYTLVIMAGNLTQFFIVLPLFLLIRGLNPVRVMKAMSPALAVALFTKSSAATLPVTMASAEENMRINPSISRFVLPICTTINMNGCAAFILVTSIFLMQNGGMELSFGTMIVWLFISVFAAIGNAGVPMGCYFLTLSLMSGVGAPIGIMGIILPIYTIIDMIETCENVWSDSCVCSMTQNDLKDEIPFTVEIEA</sequence>
<evidence type="ECO:0000256" key="7">
    <source>
        <dbReference type="ARBA" id="ARBA00023136"/>
    </source>
</evidence>
<dbReference type="PANTHER" id="PTHR42865">
    <property type="entry name" value="PROTON/GLUTAMATE-ASPARTATE SYMPORTER"/>
    <property type="match status" value="1"/>
</dbReference>
<evidence type="ECO:0000313" key="10">
    <source>
        <dbReference type="EMBL" id="AEQ22106.1"/>
    </source>
</evidence>
<evidence type="ECO:0000256" key="6">
    <source>
        <dbReference type="ARBA" id="ARBA00022989"/>
    </source>
</evidence>
<dbReference type="Pfam" id="PF00375">
    <property type="entry name" value="SDF"/>
    <property type="match status" value="1"/>
</dbReference>
<feature type="transmembrane region" description="Helical" evidence="9">
    <location>
        <begin position="113"/>
        <end position="134"/>
    </location>
</feature>
<comment type="subcellular location">
    <subcellularLocation>
        <location evidence="1">Membrane</location>
        <topology evidence="1">Multi-pass membrane protein</topology>
    </subcellularLocation>
</comment>
<evidence type="ECO:0000256" key="1">
    <source>
        <dbReference type="ARBA" id="ARBA00004141"/>
    </source>
</evidence>
<feature type="transmembrane region" description="Helical" evidence="9">
    <location>
        <begin position="217"/>
        <end position="238"/>
    </location>
</feature>
<evidence type="ECO:0000313" key="11">
    <source>
        <dbReference type="Proteomes" id="UP000007093"/>
    </source>
</evidence>
<evidence type="ECO:0000256" key="4">
    <source>
        <dbReference type="ARBA" id="ARBA00022448"/>
    </source>
</evidence>
<feature type="transmembrane region" description="Helical" evidence="9">
    <location>
        <begin position="386"/>
        <end position="407"/>
    </location>
</feature>
<reference evidence="10 11" key="1">
    <citation type="journal article" date="2011" name="J. Bacteriol.">
        <title>Complete genome sequence of Acidaminococcus intestini RYC-MR95, a Gram-negative bacterium from the phylum Firmicutes.</title>
        <authorList>
            <person name="D'Auria G."/>
            <person name="Galan J.C."/>
            <person name="Rodriguez-Alcayna M."/>
            <person name="Moya A."/>
            <person name="Baquero F."/>
            <person name="Latorre A."/>
        </authorList>
    </citation>
    <scope>NUCLEOTIDE SEQUENCE [LARGE SCALE GENOMIC DNA]</scope>
    <source>
        <strain evidence="10 11">RyC-MR95</strain>
    </source>
</reference>
<name>G4Q5K3_ACIIR</name>